<comment type="similarity">
    <text evidence="7">Belongs to the binding-protein-dependent transport system permease family.</text>
</comment>
<feature type="transmembrane region" description="Helical" evidence="7">
    <location>
        <begin position="76"/>
        <end position="100"/>
    </location>
</feature>
<feature type="transmembrane region" description="Helical" evidence="7">
    <location>
        <begin position="349"/>
        <end position="371"/>
    </location>
</feature>
<dbReference type="Pfam" id="PF00528">
    <property type="entry name" value="BPD_transp_1"/>
    <property type="match status" value="1"/>
</dbReference>
<dbReference type="CDD" id="cd06261">
    <property type="entry name" value="TM_PBP2"/>
    <property type="match status" value="2"/>
</dbReference>
<evidence type="ECO:0000256" key="4">
    <source>
        <dbReference type="ARBA" id="ARBA00022692"/>
    </source>
</evidence>
<dbReference type="GO" id="GO:0055085">
    <property type="term" value="P:transmembrane transport"/>
    <property type="evidence" value="ECO:0007669"/>
    <property type="project" value="InterPro"/>
</dbReference>
<feature type="transmembrane region" description="Helical" evidence="7">
    <location>
        <begin position="391"/>
        <end position="412"/>
    </location>
</feature>
<evidence type="ECO:0000256" key="5">
    <source>
        <dbReference type="ARBA" id="ARBA00022989"/>
    </source>
</evidence>
<feature type="transmembrane region" description="Helical" evidence="7">
    <location>
        <begin position="539"/>
        <end position="559"/>
    </location>
</feature>
<dbReference type="GO" id="GO:0005886">
    <property type="term" value="C:plasma membrane"/>
    <property type="evidence" value="ECO:0007669"/>
    <property type="project" value="UniProtKB-SubCell"/>
</dbReference>
<evidence type="ECO:0000256" key="3">
    <source>
        <dbReference type="ARBA" id="ARBA00022475"/>
    </source>
</evidence>
<dbReference type="Gene3D" id="1.10.3720.10">
    <property type="entry name" value="MetI-like"/>
    <property type="match status" value="2"/>
</dbReference>
<dbReference type="RefSeq" id="WP_153634205.1">
    <property type="nucleotide sequence ID" value="NZ_BGZH01000001.1"/>
</dbReference>
<feature type="transmembrane region" description="Helical" evidence="7">
    <location>
        <begin position="492"/>
        <end position="514"/>
    </location>
</feature>
<keyword evidence="5 7" id="KW-1133">Transmembrane helix</keyword>
<feature type="transmembrane region" description="Helical" evidence="7">
    <location>
        <begin position="424"/>
        <end position="443"/>
    </location>
</feature>
<evidence type="ECO:0000313" key="11">
    <source>
        <dbReference type="Proteomes" id="UP000340077"/>
    </source>
</evidence>
<protein>
    <submittedName>
        <fullName evidence="10">Iron(III) ABC transporter permease</fullName>
    </submittedName>
</protein>
<evidence type="ECO:0000256" key="7">
    <source>
        <dbReference type="RuleBase" id="RU363032"/>
    </source>
</evidence>
<feature type="transmembrane region" description="Helical" evidence="7">
    <location>
        <begin position="218"/>
        <end position="240"/>
    </location>
</feature>
<comment type="subcellular location">
    <subcellularLocation>
        <location evidence="1 7">Cell membrane</location>
        <topology evidence="1 7">Multi-pass membrane protein</topology>
    </subcellularLocation>
</comment>
<dbReference type="InterPro" id="IPR000515">
    <property type="entry name" value="MetI-like"/>
</dbReference>
<evidence type="ECO:0000256" key="1">
    <source>
        <dbReference type="ARBA" id="ARBA00004651"/>
    </source>
</evidence>
<reference evidence="10 11" key="1">
    <citation type="journal article" date="2019" name="J. Gen. Appl. Microbiol.">
        <title>Aerobic degradation of cis-dichloroethene by the marine bacterium Marinobacter salsuginis strain 5N-3.</title>
        <authorList>
            <person name="Inoue Y."/>
            <person name="Fukunaga Y."/>
            <person name="Katsumata H."/>
            <person name="Ohji S."/>
            <person name="Hosoyama A."/>
            <person name="Mori K."/>
            <person name="Ando K."/>
        </authorList>
    </citation>
    <scope>NUCLEOTIDE SEQUENCE [LARGE SCALE GENOMIC DNA]</scope>
    <source>
        <strain evidence="10 11">5N-3</strain>
    </source>
</reference>
<accession>A0A5M3PNK1</accession>
<feature type="domain" description="ABC transmembrane type-1" evidence="9">
    <location>
        <begin position="350"/>
        <end position="560"/>
    </location>
</feature>
<evidence type="ECO:0000256" key="2">
    <source>
        <dbReference type="ARBA" id="ARBA00022448"/>
    </source>
</evidence>
<proteinExistence type="inferred from homology"/>
<dbReference type="AlphaFoldDB" id="A0A5M3PNK1"/>
<feature type="transmembrane region" description="Helical" evidence="7">
    <location>
        <begin position="308"/>
        <end position="329"/>
    </location>
</feature>
<sequence>MAEHTTSQTSDLTGSGLATDGASRRAHRFSAWTVSTFLISLLVALPVLVILAHVFFPSGEVWDHLVSTVLGRYLSNTVVLSLSVAIGTTLIGTACAWLVVMCRFPGRRLFEWALLLPLAVPTYVIAYAYTDFLQFAGPLQSTLRDWFGWQYGDYYFPDIRSLGGASLLITMVLYPYVYLLARASFMEQSVSALDVGRTLGLGPWRMFKRIALPLSRPAIIGGVSLVLMETLNEFGAVQFFGVDTFTTGIYRTWFGLGEPVAAAQLAACLLVFVVLVVVLERVSRGGRQYHTSARYQVLPEYSLTSGQAALAFLVCFLPILIGFIVPALILLEMAITTGDALFGTRFLEFAFNSFILASSAALVAVGLAVMLSYGARLNPSAWVRGANRVAAMGYAIPGSVVAVGIMIPLAWADQQLNLFLRDSFGFMVGLVLSGSAFVLIYAYTVRFLAVSFNTVEASLGKVTPSMDAAARTLGQTAGGTLRKVHTPIMRSSLLAAGILVFVDVMKELPATIILRPFNFDTLAVRAYSLASDERLAESAMSSLAIVAVGIIPVVILSLAMRRSRPGSDRG</sequence>
<keyword evidence="11" id="KW-1185">Reference proteome</keyword>
<comment type="caution">
    <text evidence="10">The sequence shown here is derived from an EMBL/GenBank/DDBJ whole genome shotgun (WGS) entry which is preliminary data.</text>
</comment>
<evidence type="ECO:0000313" key="10">
    <source>
        <dbReference type="EMBL" id="GBO84522.1"/>
    </source>
</evidence>
<feature type="transmembrane region" description="Helical" evidence="7">
    <location>
        <begin position="260"/>
        <end position="279"/>
    </location>
</feature>
<evidence type="ECO:0000259" key="9">
    <source>
        <dbReference type="PROSITE" id="PS50928"/>
    </source>
</evidence>
<dbReference type="EMBL" id="BGZH01000001">
    <property type="protein sequence ID" value="GBO84522.1"/>
    <property type="molecule type" value="Genomic_DNA"/>
</dbReference>
<dbReference type="InterPro" id="IPR035906">
    <property type="entry name" value="MetI-like_sf"/>
</dbReference>
<dbReference type="FunFam" id="1.10.3720.10:FF:000088">
    <property type="entry name" value="Iron(III) ABC transporter, permease protein"/>
    <property type="match status" value="1"/>
</dbReference>
<dbReference type="SUPFAM" id="SSF161098">
    <property type="entry name" value="MetI-like"/>
    <property type="match status" value="2"/>
</dbReference>
<dbReference type="PANTHER" id="PTHR30183">
    <property type="entry name" value="MOLYBDENUM TRANSPORT SYSTEM PERMEASE PROTEIN MODB"/>
    <property type="match status" value="1"/>
</dbReference>
<dbReference type="PANTHER" id="PTHR30183:SF2">
    <property type="entry name" value="IRON UTILIZATION PROTEIN"/>
    <property type="match status" value="1"/>
</dbReference>
<dbReference type="Proteomes" id="UP000340077">
    <property type="component" value="Unassembled WGS sequence"/>
</dbReference>
<feature type="region of interest" description="Disordered" evidence="8">
    <location>
        <begin position="1"/>
        <end position="20"/>
    </location>
</feature>
<name>A0A5M3PNK1_9GAMM</name>
<feature type="transmembrane region" description="Helical" evidence="7">
    <location>
        <begin position="112"/>
        <end position="130"/>
    </location>
</feature>
<evidence type="ECO:0000256" key="6">
    <source>
        <dbReference type="ARBA" id="ARBA00023136"/>
    </source>
</evidence>
<feature type="compositionally biased region" description="Polar residues" evidence="8">
    <location>
        <begin position="1"/>
        <end position="13"/>
    </location>
</feature>
<keyword evidence="3" id="KW-1003">Cell membrane</keyword>
<organism evidence="10 11">
    <name type="scientific">Marinobacter salsuginis</name>
    <dbReference type="NCBI Taxonomy" id="418719"/>
    <lineage>
        <taxon>Bacteria</taxon>
        <taxon>Pseudomonadati</taxon>
        <taxon>Pseudomonadota</taxon>
        <taxon>Gammaproteobacteria</taxon>
        <taxon>Pseudomonadales</taxon>
        <taxon>Marinobacteraceae</taxon>
        <taxon>Marinobacter</taxon>
    </lineage>
</organism>
<evidence type="ECO:0000256" key="8">
    <source>
        <dbReference type="SAM" id="MobiDB-lite"/>
    </source>
</evidence>
<feature type="transmembrane region" description="Helical" evidence="7">
    <location>
        <begin position="162"/>
        <end position="181"/>
    </location>
</feature>
<gene>
    <name evidence="10" type="ORF">MS5N3_19730</name>
</gene>
<keyword evidence="4 7" id="KW-0812">Transmembrane</keyword>
<feature type="domain" description="ABC transmembrane type-1" evidence="9">
    <location>
        <begin position="74"/>
        <end position="283"/>
    </location>
</feature>
<dbReference type="PROSITE" id="PS50928">
    <property type="entry name" value="ABC_TM1"/>
    <property type="match status" value="2"/>
</dbReference>
<keyword evidence="6 7" id="KW-0472">Membrane</keyword>
<keyword evidence="2 7" id="KW-0813">Transport</keyword>
<feature type="transmembrane region" description="Helical" evidence="7">
    <location>
        <begin position="31"/>
        <end position="56"/>
    </location>
</feature>